<dbReference type="Proteomes" id="UP000643810">
    <property type="component" value="Unassembled WGS sequence"/>
</dbReference>
<dbReference type="RefSeq" id="WP_186853941.1">
    <property type="nucleotide sequence ID" value="NZ_JACOPG010000001.1"/>
</dbReference>
<organism evidence="1 2">
    <name type="scientific">Roseburia lenta</name>
    <dbReference type="NCBI Taxonomy" id="2763061"/>
    <lineage>
        <taxon>Bacteria</taxon>
        <taxon>Bacillati</taxon>
        <taxon>Bacillota</taxon>
        <taxon>Clostridia</taxon>
        <taxon>Lachnospirales</taxon>
        <taxon>Lachnospiraceae</taxon>
        <taxon>Roseburia</taxon>
    </lineage>
</organism>
<name>A0ABR7GF45_9FIRM</name>
<dbReference type="SUPFAM" id="SSF56507">
    <property type="entry name" value="Methionine synthase activation domain-like"/>
    <property type="match status" value="1"/>
</dbReference>
<dbReference type="InterPro" id="IPR037010">
    <property type="entry name" value="VitB12-dep_Met_synth_activ_sf"/>
</dbReference>
<comment type="caution">
    <text evidence="1">The sequence shown here is derived from an EMBL/GenBank/DDBJ whole genome shotgun (WGS) entry which is preliminary data.</text>
</comment>
<dbReference type="EMBL" id="JACOPG010000001">
    <property type="protein sequence ID" value="MBC5685758.1"/>
    <property type="molecule type" value="Genomic_DNA"/>
</dbReference>
<evidence type="ECO:0000313" key="2">
    <source>
        <dbReference type="Proteomes" id="UP000643810"/>
    </source>
</evidence>
<reference evidence="1 2" key="1">
    <citation type="submission" date="2020-08" db="EMBL/GenBank/DDBJ databases">
        <title>Genome public.</title>
        <authorList>
            <person name="Liu C."/>
            <person name="Sun Q."/>
        </authorList>
    </citation>
    <scope>NUCLEOTIDE SEQUENCE [LARGE SCALE GENOMIC DNA]</scope>
    <source>
        <strain evidence="1 2">NSJ-9</strain>
    </source>
</reference>
<sequence length="212" mass="24189">MKCKLLPKLSTGDWKDFCDRFHFPAKELRRIQAIYQALLPLVDCYAYYSLKQDLPGISLSHYAYGFVTLGNGVDEFSELYLNHEQIQEAYIVDCISLLLLSKAYEDFAHMIEGESSLYLEKLSFLGDDYPLDLLPQIYDNLNPGDISLTESNMLSPLKTATLILHLDTKRHAALNQLCNSCDTCKNFSCPSRKVSAKQIPRTYGAMQIFHKK</sequence>
<gene>
    <name evidence="1" type="ORF">H8R94_03875</name>
</gene>
<proteinExistence type="predicted"/>
<accession>A0ABR7GF45</accession>
<keyword evidence="2" id="KW-1185">Reference proteome</keyword>
<dbReference type="Gene3D" id="3.40.109.40">
    <property type="match status" value="1"/>
</dbReference>
<evidence type="ECO:0000313" key="1">
    <source>
        <dbReference type="EMBL" id="MBC5685758.1"/>
    </source>
</evidence>
<protein>
    <submittedName>
        <fullName evidence="1">Uncharacterized protein</fullName>
    </submittedName>
</protein>